<dbReference type="STRING" id="2880.D8LL82"/>
<dbReference type="eggNOG" id="KOG1426">
    <property type="taxonomic scope" value="Eukaryota"/>
</dbReference>
<dbReference type="InterPro" id="IPR009091">
    <property type="entry name" value="RCC1/BLIP-II"/>
</dbReference>
<evidence type="ECO:0000256" key="1">
    <source>
        <dbReference type="ARBA" id="ARBA00022737"/>
    </source>
</evidence>
<dbReference type="InterPro" id="IPR051210">
    <property type="entry name" value="Ub_ligase/GEF_domain"/>
</dbReference>
<feature type="compositionally biased region" description="Basic residues" evidence="3">
    <location>
        <begin position="15"/>
        <end position="24"/>
    </location>
</feature>
<gene>
    <name evidence="4" type="ORF">Esi_0340_0025</name>
</gene>
<dbReference type="Gene3D" id="2.130.10.30">
    <property type="entry name" value="Regulator of chromosome condensation 1/beta-lactamase-inhibitor protein II"/>
    <property type="match status" value="2"/>
</dbReference>
<name>D8LL82_ECTSI</name>
<proteinExistence type="predicted"/>
<evidence type="ECO:0000256" key="2">
    <source>
        <dbReference type="PROSITE-ProRule" id="PRU00235"/>
    </source>
</evidence>
<dbReference type="OrthoDB" id="8068875at2759"/>
<feature type="repeat" description="RCC1" evidence="2">
    <location>
        <begin position="27"/>
        <end position="78"/>
    </location>
</feature>
<feature type="repeat" description="RCC1" evidence="2">
    <location>
        <begin position="181"/>
        <end position="236"/>
    </location>
</feature>
<evidence type="ECO:0000313" key="4">
    <source>
        <dbReference type="EMBL" id="CBN76142.1"/>
    </source>
</evidence>
<dbReference type="PANTHER" id="PTHR22870:SF408">
    <property type="entry name" value="OS09G0560450 PROTEIN"/>
    <property type="match status" value="1"/>
</dbReference>
<sequence length="450" mass="48152">MRRALQATRSSLPSRPRHHHQSRKRALHVYTHGEGFLGALGHGDFSAREQALPVAALASRDLRCVSAGWTHSAAVCRDTGEVLVWGRPFDLKQPLRINRIQRLFPFVVTAINALASSREVLPSPVSVPLMAEPAAASTASTVTAALHDARPSLHFPPTPSSLRAKSVACSAALTVVLGEDGKVYCMGYNRWGQCGQGPDNVFTVFEPLRVGGRALEREAVVKLAVGFQQVLVLCESGRVFGWGKGLRGQLGVGGEMMELPEEVELPGKVVDLRSGFSHAVAILENGDVYTWGKMQGTEVKTDGRVPVYHDQLYPRKVDVGGGRAVEAFCSSFNTLLRMEDGRVLMSGLEADTRRTVPTPVEVDIPASEPGSFFSGFNDTIVKTASTPVASTITDKSTAAGGTGADLPTFHRVSFTSAGARVTPFALPGVPEGTRVDSVSVGWQHTVALVH</sequence>
<dbReference type="AlphaFoldDB" id="D8LL82"/>
<evidence type="ECO:0000256" key="3">
    <source>
        <dbReference type="SAM" id="MobiDB-lite"/>
    </source>
</evidence>
<dbReference type="Proteomes" id="UP000002630">
    <property type="component" value="Linkage Group LG25"/>
</dbReference>
<keyword evidence="1" id="KW-0677">Repeat</keyword>
<dbReference type="EMBL" id="FN649750">
    <property type="protein sequence ID" value="CBN76142.1"/>
    <property type="molecule type" value="Genomic_DNA"/>
</dbReference>
<evidence type="ECO:0000313" key="5">
    <source>
        <dbReference type="Proteomes" id="UP000002630"/>
    </source>
</evidence>
<keyword evidence="5" id="KW-1185">Reference proteome</keyword>
<dbReference type="InterPro" id="IPR000408">
    <property type="entry name" value="Reg_chr_condens"/>
</dbReference>
<accession>D8LL82</accession>
<feature type="region of interest" description="Disordered" evidence="3">
    <location>
        <begin position="1"/>
        <end position="24"/>
    </location>
</feature>
<feature type="repeat" description="RCC1" evidence="2">
    <location>
        <begin position="237"/>
        <end position="285"/>
    </location>
</feature>
<dbReference type="PROSITE" id="PS50012">
    <property type="entry name" value="RCC1_3"/>
    <property type="match status" value="3"/>
</dbReference>
<reference evidence="4 5" key="1">
    <citation type="journal article" date="2010" name="Nature">
        <title>The Ectocarpus genome and the independent evolution of multicellularity in brown algae.</title>
        <authorList>
            <person name="Cock J.M."/>
            <person name="Sterck L."/>
            <person name="Rouze P."/>
            <person name="Scornet D."/>
            <person name="Allen A.E."/>
            <person name="Amoutzias G."/>
            <person name="Anthouard V."/>
            <person name="Artiguenave F."/>
            <person name="Aury J.M."/>
            <person name="Badger J.H."/>
            <person name="Beszteri B."/>
            <person name="Billiau K."/>
            <person name="Bonnet E."/>
            <person name="Bothwell J.H."/>
            <person name="Bowler C."/>
            <person name="Boyen C."/>
            <person name="Brownlee C."/>
            <person name="Carrano C.J."/>
            <person name="Charrier B."/>
            <person name="Cho G.Y."/>
            <person name="Coelho S.M."/>
            <person name="Collen J."/>
            <person name="Corre E."/>
            <person name="Da Silva C."/>
            <person name="Delage L."/>
            <person name="Delaroque N."/>
            <person name="Dittami S.M."/>
            <person name="Doulbeau S."/>
            <person name="Elias M."/>
            <person name="Farnham G."/>
            <person name="Gachon C.M."/>
            <person name="Gschloessl B."/>
            <person name="Heesch S."/>
            <person name="Jabbari K."/>
            <person name="Jubin C."/>
            <person name="Kawai H."/>
            <person name="Kimura K."/>
            <person name="Kloareg B."/>
            <person name="Kupper F.C."/>
            <person name="Lang D."/>
            <person name="Le Bail A."/>
            <person name="Leblanc C."/>
            <person name="Lerouge P."/>
            <person name="Lohr M."/>
            <person name="Lopez P.J."/>
            <person name="Martens C."/>
            <person name="Maumus F."/>
            <person name="Michel G."/>
            <person name="Miranda-Saavedra D."/>
            <person name="Morales J."/>
            <person name="Moreau H."/>
            <person name="Motomura T."/>
            <person name="Nagasato C."/>
            <person name="Napoli C.A."/>
            <person name="Nelson D.R."/>
            <person name="Nyvall-Collen P."/>
            <person name="Peters A.F."/>
            <person name="Pommier C."/>
            <person name="Potin P."/>
            <person name="Poulain J."/>
            <person name="Quesneville H."/>
            <person name="Read B."/>
            <person name="Rensing S.A."/>
            <person name="Ritter A."/>
            <person name="Rousvoal S."/>
            <person name="Samanta M."/>
            <person name="Samson G."/>
            <person name="Schroeder D.C."/>
            <person name="Segurens B."/>
            <person name="Strittmatter M."/>
            <person name="Tonon T."/>
            <person name="Tregear J.W."/>
            <person name="Valentin K."/>
            <person name="von Dassow P."/>
            <person name="Yamagishi T."/>
            <person name="Van de Peer Y."/>
            <person name="Wincker P."/>
        </authorList>
    </citation>
    <scope>NUCLEOTIDE SEQUENCE [LARGE SCALE GENOMIC DNA]</scope>
    <source>
        <strain evidence="5">Ec32 / CCAP1310/4</strain>
    </source>
</reference>
<dbReference type="EMBL" id="FN648532">
    <property type="protein sequence ID" value="CBN76142.1"/>
    <property type="molecule type" value="Genomic_DNA"/>
</dbReference>
<organism evidence="4 5">
    <name type="scientific">Ectocarpus siliculosus</name>
    <name type="common">Brown alga</name>
    <name type="synonym">Conferva siliculosa</name>
    <dbReference type="NCBI Taxonomy" id="2880"/>
    <lineage>
        <taxon>Eukaryota</taxon>
        <taxon>Sar</taxon>
        <taxon>Stramenopiles</taxon>
        <taxon>Ochrophyta</taxon>
        <taxon>PX clade</taxon>
        <taxon>Phaeophyceae</taxon>
        <taxon>Ectocarpales</taxon>
        <taxon>Ectocarpaceae</taxon>
        <taxon>Ectocarpus</taxon>
    </lineage>
</organism>
<dbReference type="PRINTS" id="PR00633">
    <property type="entry name" value="RCCNDNSATION"/>
</dbReference>
<dbReference type="SUPFAM" id="SSF50985">
    <property type="entry name" value="RCC1/BLIP-II"/>
    <property type="match status" value="1"/>
</dbReference>
<dbReference type="InParanoid" id="D8LL82"/>
<dbReference type="Pfam" id="PF00415">
    <property type="entry name" value="RCC1"/>
    <property type="match status" value="2"/>
</dbReference>
<dbReference type="PANTHER" id="PTHR22870">
    <property type="entry name" value="REGULATOR OF CHROMOSOME CONDENSATION"/>
    <property type="match status" value="1"/>
</dbReference>
<protein>
    <submittedName>
        <fullName evidence="4">Uncharacterized protein</fullName>
    </submittedName>
</protein>